<dbReference type="PANTHER" id="PTHR46233:SF3">
    <property type="entry name" value="HYDROXYACYLGLUTATHIONE HYDROLASE GLOC"/>
    <property type="match status" value="1"/>
</dbReference>
<dbReference type="Gene3D" id="3.60.15.10">
    <property type="entry name" value="Ribonuclease Z/Hydroxyacylglutathione hydrolase-like"/>
    <property type="match status" value="1"/>
</dbReference>
<dbReference type="PANTHER" id="PTHR46233">
    <property type="entry name" value="HYDROXYACYLGLUTATHIONE HYDROLASE GLOC"/>
    <property type="match status" value="1"/>
</dbReference>
<dbReference type="GO" id="GO:0046872">
    <property type="term" value="F:metal ion binding"/>
    <property type="evidence" value="ECO:0007669"/>
    <property type="project" value="UniProtKB-KW"/>
</dbReference>
<evidence type="ECO:0000256" key="5">
    <source>
        <dbReference type="SAM" id="MobiDB-lite"/>
    </source>
</evidence>
<dbReference type="SMART" id="SM00849">
    <property type="entry name" value="Lactamase_B"/>
    <property type="match status" value="1"/>
</dbReference>
<comment type="cofactor">
    <cofactor evidence="1">
        <name>Zn(2+)</name>
        <dbReference type="ChEBI" id="CHEBI:29105"/>
    </cofactor>
</comment>
<dbReference type="InterPro" id="IPR051453">
    <property type="entry name" value="MBL_Glyoxalase_II"/>
</dbReference>
<dbReference type="InterPro" id="IPR036866">
    <property type="entry name" value="RibonucZ/Hydroxyglut_hydro"/>
</dbReference>
<evidence type="ECO:0000313" key="7">
    <source>
        <dbReference type="EMBL" id="MBM6662029.1"/>
    </source>
</evidence>
<comment type="caution">
    <text evidence="7">The sequence shown here is derived from an EMBL/GenBank/DDBJ whole genome shotgun (WGS) entry which is preliminary data.</text>
</comment>
<keyword evidence="2" id="KW-0479">Metal-binding</keyword>
<dbReference type="AlphaFoldDB" id="A0A938WMM4"/>
<sequence>MLNIQRFVVNPFQENCYIVSDSTGEAVIVDCGAFYPEERQAVVNYIRDNGLTPVHLIATHGHIDHNFGNDTIFSAFGLQPEIHSKDSGLMDRMAEQAMALCNYKMDNESIPAVGRLLADDDTVEFGNHKFTMLHTPGHTPGSVFFYCEEEKVAFSGDTLFQMSIGRTDLWQGSYADIMSSLMHVSQQLPAETTILPGHGPQTTMADELRSNPYLK</sequence>
<dbReference type="Pfam" id="PF00753">
    <property type="entry name" value="Lactamase_B"/>
    <property type="match status" value="1"/>
</dbReference>
<evidence type="ECO:0000259" key="6">
    <source>
        <dbReference type="SMART" id="SM00849"/>
    </source>
</evidence>
<evidence type="ECO:0000256" key="3">
    <source>
        <dbReference type="ARBA" id="ARBA00022801"/>
    </source>
</evidence>
<dbReference type="SUPFAM" id="SSF56281">
    <property type="entry name" value="Metallo-hydrolase/oxidoreductase"/>
    <property type="match status" value="1"/>
</dbReference>
<protein>
    <submittedName>
        <fullName evidence="7">MBL fold metallo-hydrolase</fullName>
    </submittedName>
</protein>
<dbReference type="EMBL" id="JACJJL010000015">
    <property type="protein sequence ID" value="MBM6662029.1"/>
    <property type="molecule type" value="Genomic_DNA"/>
</dbReference>
<dbReference type="Proteomes" id="UP000764045">
    <property type="component" value="Unassembled WGS sequence"/>
</dbReference>
<accession>A0A938WMM4</accession>
<dbReference type="InterPro" id="IPR001279">
    <property type="entry name" value="Metallo-B-lactamas"/>
</dbReference>
<dbReference type="CDD" id="cd06262">
    <property type="entry name" value="metallo-hydrolase-like_MBL-fold"/>
    <property type="match status" value="1"/>
</dbReference>
<evidence type="ECO:0000313" key="8">
    <source>
        <dbReference type="Proteomes" id="UP000764045"/>
    </source>
</evidence>
<dbReference type="GO" id="GO:0016787">
    <property type="term" value="F:hydrolase activity"/>
    <property type="evidence" value="ECO:0007669"/>
    <property type="project" value="UniProtKB-KW"/>
</dbReference>
<proteinExistence type="predicted"/>
<reference evidence="7 8" key="1">
    <citation type="journal article" date="2021" name="Sci. Rep.">
        <title>The distribution of antibiotic resistance genes in chicken gut microbiota commensals.</title>
        <authorList>
            <person name="Juricova H."/>
            <person name="Matiasovicova J."/>
            <person name="Kubasova T."/>
            <person name="Cejkova D."/>
            <person name="Rychlik I."/>
        </authorList>
    </citation>
    <scope>NUCLEOTIDE SEQUENCE [LARGE SCALE GENOMIC DNA]</scope>
    <source>
        <strain evidence="7 8">An819</strain>
    </source>
</reference>
<feature type="domain" description="Metallo-beta-lactamase" evidence="6">
    <location>
        <begin position="13"/>
        <end position="198"/>
    </location>
</feature>
<evidence type="ECO:0000256" key="4">
    <source>
        <dbReference type="ARBA" id="ARBA00022833"/>
    </source>
</evidence>
<keyword evidence="4" id="KW-0862">Zinc</keyword>
<name>A0A938WMM4_9BACT</name>
<dbReference type="RefSeq" id="WP_205110069.1">
    <property type="nucleotide sequence ID" value="NZ_JACJJL010000015.1"/>
</dbReference>
<organism evidence="7 8">
    <name type="scientific">Marseilla massiliensis</name>
    <dbReference type="NCBI Taxonomy" id="1841864"/>
    <lineage>
        <taxon>Bacteria</taxon>
        <taxon>Pseudomonadati</taxon>
        <taxon>Bacteroidota</taxon>
        <taxon>Bacteroidia</taxon>
        <taxon>Bacteroidales</taxon>
        <taxon>Prevotellaceae</taxon>
        <taxon>Marseilla</taxon>
    </lineage>
</organism>
<keyword evidence="8" id="KW-1185">Reference proteome</keyword>
<evidence type="ECO:0000256" key="1">
    <source>
        <dbReference type="ARBA" id="ARBA00001947"/>
    </source>
</evidence>
<evidence type="ECO:0000256" key="2">
    <source>
        <dbReference type="ARBA" id="ARBA00022723"/>
    </source>
</evidence>
<gene>
    <name evidence="7" type="ORF">H6B30_09765</name>
</gene>
<feature type="region of interest" description="Disordered" evidence="5">
    <location>
        <begin position="193"/>
        <end position="215"/>
    </location>
</feature>
<keyword evidence="3" id="KW-0378">Hydrolase</keyword>